<dbReference type="SUPFAM" id="SSF56815">
    <property type="entry name" value="Sec1/munc18-like (SM) proteins"/>
    <property type="match status" value="1"/>
</dbReference>
<evidence type="ECO:0000313" key="3">
    <source>
        <dbReference type="Proteomes" id="UP001212841"/>
    </source>
</evidence>
<name>A0AAD5X6R3_9FUNG</name>
<dbReference type="InterPro" id="IPR043155">
    <property type="entry name" value="VPS33_dom3b"/>
</dbReference>
<comment type="similarity">
    <text evidence="1">Belongs to the STXBP/unc-18/SEC1 family.</text>
</comment>
<dbReference type="InterPro" id="IPR036045">
    <property type="entry name" value="Sec1-like_sf"/>
</dbReference>
<evidence type="ECO:0000313" key="2">
    <source>
        <dbReference type="EMBL" id="KAJ3057503.1"/>
    </source>
</evidence>
<evidence type="ECO:0000256" key="1">
    <source>
        <dbReference type="ARBA" id="ARBA00009884"/>
    </source>
</evidence>
<dbReference type="InterPro" id="IPR001619">
    <property type="entry name" value="Sec1-like"/>
</dbReference>
<keyword evidence="3" id="KW-1185">Reference proteome</keyword>
<reference evidence="2" key="1">
    <citation type="submission" date="2020-05" db="EMBL/GenBank/DDBJ databases">
        <title>Phylogenomic resolution of chytrid fungi.</title>
        <authorList>
            <person name="Stajich J.E."/>
            <person name="Amses K."/>
            <person name="Simmons R."/>
            <person name="Seto K."/>
            <person name="Myers J."/>
            <person name="Bonds A."/>
            <person name="Quandt C.A."/>
            <person name="Barry K."/>
            <person name="Liu P."/>
            <person name="Grigoriev I."/>
            <person name="Longcore J.E."/>
            <person name="James T.Y."/>
        </authorList>
    </citation>
    <scope>NUCLEOTIDE SEQUENCE</scope>
    <source>
        <strain evidence="2">JEL0318</strain>
    </source>
</reference>
<dbReference type="PANTHER" id="PTHR11679">
    <property type="entry name" value="VESICLE PROTEIN SORTING-ASSOCIATED"/>
    <property type="match status" value="1"/>
</dbReference>
<organism evidence="2 3">
    <name type="scientific">Rhizophlyctis rosea</name>
    <dbReference type="NCBI Taxonomy" id="64517"/>
    <lineage>
        <taxon>Eukaryota</taxon>
        <taxon>Fungi</taxon>
        <taxon>Fungi incertae sedis</taxon>
        <taxon>Chytridiomycota</taxon>
        <taxon>Chytridiomycota incertae sedis</taxon>
        <taxon>Chytridiomycetes</taxon>
        <taxon>Rhizophlyctidales</taxon>
        <taxon>Rhizophlyctidaceae</taxon>
        <taxon>Rhizophlyctis</taxon>
    </lineage>
</organism>
<proteinExistence type="inferred from homology"/>
<comment type="caution">
    <text evidence="2">The sequence shown here is derived from an EMBL/GenBank/DDBJ whole genome shotgun (WGS) entry which is preliminary data.</text>
</comment>
<gene>
    <name evidence="2" type="primary">VPS33A</name>
    <name evidence="2" type="ORF">HK097_004024</name>
</gene>
<dbReference type="Gene3D" id="3.40.50.1910">
    <property type="match status" value="1"/>
</dbReference>
<dbReference type="Gene3D" id="1.25.40.850">
    <property type="match status" value="1"/>
</dbReference>
<dbReference type="Pfam" id="PF00995">
    <property type="entry name" value="Sec1"/>
    <property type="match status" value="1"/>
</dbReference>
<dbReference type="GO" id="GO:0016192">
    <property type="term" value="P:vesicle-mediated transport"/>
    <property type="evidence" value="ECO:0007669"/>
    <property type="project" value="InterPro"/>
</dbReference>
<accession>A0AAD5X6R3</accession>
<dbReference type="EMBL" id="JADGJD010000002">
    <property type="protein sequence ID" value="KAJ3057503.1"/>
    <property type="molecule type" value="Genomic_DNA"/>
</dbReference>
<dbReference type="InterPro" id="IPR027482">
    <property type="entry name" value="Sec1-like_dom2"/>
</dbReference>
<dbReference type="Proteomes" id="UP001212841">
    <property type="component" value="Unassembled WGS sequence"/>
</dbReference>
<sequence>MNKAHVDQIEELVDKQSPLMSVLRLQCLYSLVEGGIKAKVYDSFRKDIVQTYGYPHILTLQNLARAGILRKQDSSTPKNAYPAIRKAFKLIVDDVNEHKPNDVSYVYSGYAPLSVRLVQIACQKDPLGAAGVTGGGEKTVSWKGWEEPLRLLHGPTFEETQKGDEGVFAKRECQLGIGHAERINNDAFRQSGSTSQQKVTLVVFLGGCTHTEVSALRFLSMQDPLREYVILTTNMTNGSTLLDSLVAKVDTAPLSSGA</sequence>
<dbReference type="AlphaFoldDB" id="A0AAD5X6R3"/>
<protein>
    <submittedName>
        <fullName evidence="2">Vacuolar protein sorting-associated protein 33A</fullName>
    </submittedName>
</protein>